<dbReference type="Proteomes" id="UP000094565">
    <property type="component" value="Chromosome 4"/>
</dbReference>
<evidence type="ECO:0000259" key="7">
    <source>
        <dbReference type="PROSITE" id="PS51746"/>
    </source>
</evidence>
<organism evidence="8 9">
    <name type="scientific">Komagataella pastoris</name>
    <name type="common">Yeast</name>
    <name type="synonym">Pichia pastoris</name>
    <dbReference type="NCBI Taxonomy" id="4922"/>
    <lineage>
        <taxon>Eukaryota</taxon>
        <taxon>Fungi</taxon>
        <taxon>Dikarya</taxon>
        <taxon>Ascomycota</taxon>
        <taxon>Saccharomycotina</taxon>
        <taxon>Pichiomycetes</taxon>
        <taxon>Pichiales</taxon>
        <taxon>Pichiaceae</taxon>
        <taxon>Komagataella</taxon>
    </lineage>
</organism>
<gene>
    <name evidence="8" type="primary">PTC1</name>
    <name evidence="8" type="ORF">ATY40_BA7504584</name>
</gene>
<dbReference type="GO" id="GO:0046872">
    <property type="term" value="F:metal ion binding"/>
    <property type="evidence" value="ECO:0007669"/>
    <property type="project" value="UniProtKB-KW"/>
</dbReference>
<name>A0A1B2JGV3_PICPA</name>
<dbReference type="PANTHER" id="PTHR13832:SF837">
    <property type="entry name" value="PROTEIN PHOSPHATASE 2C-LIKE DOMAIN-CONTAINING PROTEIN 1"/>
    <property type="match status" value="1"/>
</dbReference>
<feature type="compositionally biased region" description="Basic and acidic residues" evidence="6">
    <location>
        <begin position="51"/>
        <end position="67"/>
    </location>
</feature>
<evidence type="ECO:0000313" key="9">
    <source>
        <dbReference type="Proteomes" id="UP000094565"/>
    </source>
</evidence>
<dbReference type="FunFam" id="3.60.40.10:FF:000054">
    <property type="entry name" value="Protein phosphatase type 2C"/>
    <property type="match status" value="1"/>
</dbReference>
<evidence type="ECO:0000256" key="2">
    <source>
        <dbReference type="ARBA" id="ARBA00022723"/>
    </source>
</evidence>
<dbReference type="EMBL" id="CP014587">
    <property type="protein sequence ID" value="ANZ77277.1"/>
    <property type="molecule type" value="Genomic_DNA"/>
</dbReference>
<feature type="domain" description="PPM-type phosphatase" evidence="7">
    <location>
        <begin position="83"/>
        <end position="359"/>
    </location>
</feature>
<dbReference type="InterPro" id="IPR015655">
    <property type="entry name" value="PP2C"/>
</dbReference>
<evidence type="ECO:0000256" key="6">
    <source>
        <dbReference type="SAM" id="MobiDB-lite"/>
    </source>
</evidence>
<dbReference type="InterPro" id="IPR001932">
    <property type="entry name" value="PPM-type_phosphatase-like_dom"/>
</dbReference>
<evidence type="ECO:0000313" key="8">
    <source>
        <dbReference type="EMBL" id="ANZ77277.1"/>
    </source>
</evidence>
<feature type="region of interest" description="Disordered" evidence="6">
    <location>
        <begin position="1"/>
        <end position="33"/>
    </location>
</feature>
<dbReference type="AlphaFoldDB" id="A0A1B2JGV3"/>
<keyword evidence="3 5" id="KW-0378">Hydrolase</keyword>
<feature type="compositionally biased region" description="Basic and acidic residues" evidence="6">
    <location>
        <begin position="375"/>
        <end position="389"/>
    </location>
</feature>
<feature type="region of interest" description="Disordered" evidence="6">
    <location>
        <begin position="368"/>
        <end position="397"/>
    </location>
</feature>
<protein>
    <submittedName>
        <fullName evidence="8">BA75_04584T0</fullName>
    </submittedName>
</protein>
<dbReference type="InterPro" id="IPR000222">
    <property type="entry name" value="PP2C_BS"/>
</dbReference>
<dbReference type="Gene3D" id="3.60.40.10">
    <property type="entry name" value="PPM-type phosphatase domain"/>
    <property type="match status" value="1"/>
</dbReference>
<sequence length="397" mass="44299">MNLETEEKGSKLSNFLRRKSTSSVSSSSSTGSQIARRLSLGALGLVSVSSNEDKHKEKENAISERRPSTVTVNPVSNYRFSFEVGICENKNRKNRPTMEDVHTYVANFAERLDWGYFGVFDGHAGKQAAKWCGANFHSVLEKIVINNDTMDLRCSLNNAFLQADSLIRDKISGHSGSTAAVAVLRWEEEVDEEDDKKSADDVDVHHPLFDFVPTSRHKRMLYTANVGDSRLVLCRKGHALRLSYDHKTSDILEQQRIIKKGGIIMKGRVNGMLAVTRSLGDSYMKEFVIGNPFTTATEITKSDEFLIIACDGLWDVCSDQQAVKLIRNIKDPKEASKILVDYALAENTTDNVTVMVIRFDPRVFLDDDSGSENDQSEKKTQATTIDDKSTTNVQTIA</sequence>
<evidence type="ECO:0000256" key="3">
    <source>
        <dbReference type="ARBA" id="ARBA00022801"/>
    </source>
</evidence>
<dbReference type="OrthoDB" id="10264738at2759"/>
<dbReference type="GO" id="GO:0004722">
    <property type="term" value="F:protein serine/threonine phosphatase activity"/>
    <property type="evidence" value="ECO:0007669"/>
    <property type="project" value="InterPro"/>
</dbReference>
<keyword evidence="9" id="KW-1185">Reference proteome</keyword>
<comment type="similarity">
    <text evidence="1 5">Belongs to the PP2C family.</text>
</comment>
<feature type="region of interest" description="Disordered" evidence="6">
    <location>
        <begin position="49"/>
        <end position="68"/>
    </location>
</feature>
<evidence type="ECO:0000256" key="4">
    <source>
        <dbReference type="ARBA" id="ARBA00022912"/>
    </source>
</evidence>
<accession>A0A1B2JGV3</accession>
<proteinExistence type="inferred from homology"/>
<dbReference type="Pfam" id="PF00481">
    <property type="entry name" value="PP2C"/>
    <property type="match status" value="1"/>
</dbReference>
<feature type="compositionally biased region" description="Basic and acidic residues" evidence="6">
    <location>
        <begin position="1"/>
        <end position="10"/>
    </location>
</feature>
<evidence type="ECO:0000256" key="1">
    <source>
        <dbReference type="ARBA" id="ARBA00006702"/>
    </source>
</evidence>
<dbReference type="PANTHER" id="PTHR13832">
    <property type="entry name" value="PROTEIN PHOSPHATASE 2C"/>
    <property type="match status" value="1"/>
</dbReference>
<dbReference type="InterPro" id="IPR036457">
    <property type="entry name" value="PPM-type-like_dom_sf"/>
</dbReference>
<dbReference type="SUPFAM" id="SSF81606">
    <property type="entry name" value="PP2C-like"/>
    <property type="match status" value="1"/>
</dbReference>
<dbReference type="PROSITE" id="PS51746">
    <property type="entry name" value="PPM_2"/>
    <property type="match status" value="1"/>
</dbReference>
<evidence type="ECO:0000256" key="5">
    <source>
        <dbReference type="RuleBase" id="RU003465"/>
    </source>
</evidence>
<feature type="compositionally biased region" description="Low complexity" evidence="6">
    <location>
        <begin position="21"/>
        <end position="33"/>
    </location>
</feature>
<dbReference type="PROSITE" id="PS01032">
    <property type="entry name" value="PPM_1"/>
    <property type="match status" value="1"/>
</dbReference>
<keyword evidence="4 5" id="KW-0904">Protein phosphatase</keyword>
<keyword evidence="2" id="KW-0479">Metal-binding</keyword>
<dbReference type="CDD" id="cd00143">
    <property type="entry name" value="PP2Cc"/>
    <property type="match status" value="1"/>
</dbReference>
<dbReference type="SMART" id="SM00332">
    <property type="entry name" value="PP2Cc"/>
    <property type="match status" value="1"/>
</dbReference>
<reference evidence="8 9" key="1">
    <citation type="submission" date="2016-02" db="EMBL/GenBank/DDBJ databases">
        <title>Comparative genomic and transcriptomic foundation for Pichia pastoris.</title>
        <authorList>
            <person name="Love K.R."/>
            <person name="Shah K.A."/>
            <person name="Whittaker C.A."/>
            <person name="Wu J."/>
            <person name="Bartlett M.C."/>
            <person name="Ma D."/>
            <person name="Leeson R.L."/>
            <person name="Priest M."/>
            <person name="Young S.K."/>
            <person name="Love J.C."/>
        </authorList>
    </citation>
    <scope>NUCLEOTIDE SEQUENCE [LARGE SCALE GENOMIC DNA]</scope>
    <source>
        <strain evidence="8 9">ATCC 28485</strain>
    </source>
</reference>